<dbReference type="FunFam" id="2.60.120.920:FF:000004">
    <property type="entry name" value="Butyrophilin subfamily 1 member A1"/>
    <property type="match status" value="1"/>
</dbReference>
<feature type="domain" description="B30.2/SPRY" evidence="13">
    <location>
        <begin position="318"/>
        <end position="517"/>
    </location>
</feature>
<dbReference type="InterPro" id="IPR013106">
    <property type="entry name" value="Ig_V-set"/>
</dbReference>
<proteinExistence type="inferred from homology"/>
<dbReference type="InterPro" id="IPR050504">
    <property type="entry name" value="IgSF_BTN/MOG"/>
</dbReference>
<gene>
    <name evidence="15" type="primary">BTNL9</name>
</gene>
<dbReference type="InterPro" id="IPR006574">
    <property type="entry name" value="PRY"/>
</dbReference>
<dbReference type="SMART" id="SM00449">
    <property type="entry name" value="SPRY"/>
    <property type="match status" value="1"/>
</dbReference>
<dbReference type="FunFam" id="2.60.40.10:FF:000208">
    <property type="entry name" value="Butyrophilin subfamily 1 member A1"/>
    <property type="match status" value="1"/>
</dbReference>
<feature type="transmembrane region" description="Helical" evidence="12">
    <location>
        <begin position="262"/>
        <end position="285"/>
    </location>
</feature>
<dbReference type="GO" id="GO:0050852">
    <property type="term" value="P:T cell receptor signaling pathway"/>
    <property type="evidence" value="ECO:0007669"/>
    <property type="project" value="TreeGrafter"/>
</dbReference>
<evidence type="ECO:0000313" key="16">
    <source>
        <dbReference type="Proteomes" id="UP000694414"/>
    </source>
</evidence>
<feature type="domain" description="Ig-like" evidence="14">
    <location>
        <begin position="34"/>
        <end position="138"/>
    </location>
</feature>
<dbReference type="InterPro" id="IPR013320">
    <property type="entry name" value="ConA-like_dom_sf"/>
</dbReference>
<dbReference type="AlphaFoldDB" id="A0A8C9AK77"/>
<dbReference type="SMART" id="SM00409">
    <property type="entry name" value="IG"/>
    <property type="match status" value="1"/>
</dbReference>
<keyword evidence="10" id="KW-0175">Coiled coil</keyword>
<dbReference type="CDD" id="cd13733">
    <property type="entry name" value="SPRY_PRY_C-I_1"/>
    <property type="match status" value="1"/>
</dbReference>
<evidence type="ECO:0000256" key="6">
    <source>
        <dbReference type="ARBA" id="ARBA00023136"/>
    </source>
</evidence>
<evidence type="ECO:0000256" key="7">
    <source>
        <dbReference type="ARBA" id="ARBA00023157"/>
    </source>
</evidence>
<dbReference type="Gene3D" id="2.60.40.10">
    <property type="entry name" value="Immunoglobulins"/>
    <property type="match status" value="2"/>
</dbReference>
<evidence type="ECO:0000256" key="8">
    <source>
        <dbReference type="ARBA" id="ARBA00023180"/>
    </source>
</evidence>
<keyword evidence="6 12" id="KW-0472">Membrane</keyword>
<keyword evidence="4" id="KW-0732">Signal</keyword>
<dbReference type="InterPro" id="IPR003879">
    <property type="entry name" value="Butyrophylin_SPRY"/>
</dbReference>
<evidence type="ECO:0000256" key="4">
    <source>
        <dbReference type="ARBA" id="ARBA00022729"/>
    </source>
</evidence>
<protein>
    <submittedName>
        <fullName evidence="15">Butyrophilin like 9</fullName>
    </submittedName>
</protein>
<evidence type="ECO:0000259" key="13">
    <source>
        <dbReference type="PROSITE" id="PS50188"/>
    </source>
</evidence>
<dbReference type="GeneTree" id="ENSGT00940000160338"/>
<evidence type="ECO:0000256" key="1">
    <source>
        <dbReference type="ARBA" id="ARBA00004479"/>
    </source>
</evidence>
<reference evidence="15" key="2">
    <citation type="submission" date="2025-09" db="UniProtKB">
        <authorList>
            <consortium name="Ensembl"/>
        </authorList>
    </citation>
    <scope>IDENTIFICATION</scope>
</reference>
<dbReference type="SMART" id="SM00589">
    <property type="entry name" value="PRY"/>
    <property type="match status" value="1"/>
</dbReference>
<comment type="similarity">
    <text evidence="2">Belongs to the immunoglobulin superfamily. BTN/MOG family.</text>
</comment>
<name>A0A8C9AK77_PROSS</name>
<dbReference type="InterPro" id="IPR007110">
    <property type="entry name" value="Ig-like_dom"/>
</dbReference>
<keyword evidence="3 12" id="KW-0812">Transmembrane</keyword>
<evidence type="ECO:0000256" key="12">
    <source>
        <dbReference type="SAM" id="Phobius"/>
    </source>
</evidence>
<dbReference type="GO" id="GO:0001817">
    <property type="term" value="P:regulation of cytokine production"/>
    <property type="evidence" value="ECO:0007669"/>
    <property type="project" value="TreeGrafter"/>
</dbReference>
<dbReference type="Proteomes" id="UP000694414">
    <property type="component" value="Unplaced"/>
</dbReference>
<evidence type="ECO:0000256" key="10">
    <source>
        <dbReference type="SAM" id="Coils"/>
    </source>
</evidence>
<dbReference type="InterPro" id="IPR053896">
    <property type="entry name" value="BTN3A2-like_Ig-C"/>
</dbReference>
<keyword evidence="8" id="KW-0325">Glycoprotein</keyword>
<dbReference type="PRINTS" id="PR01407">
    <property type="entry name" value="BUTYPHLNCDUF"/>
</dbReference>
<dbReference type="Pfam" id="PF07686">
    <property type="entry name" value="V-set"/>
    <property type="match status" value="1"/>
</dbReference>
<evidence type="ECO:0000256" key="9">
    <source>
        <dbReference type="ARBA" id="ARBA00023319"/>
    </source>
</evidence>
<keyword evidence="7" id="KW-1015">Disulfide bond</keyword>
<keyword evidence="5 12" id="KW-1133">Transmembrane helix</keyword>
<dbReference type="Gene3D" id="2.60.120.920">
    <property type="match status" value="1"/>
</dbReference>
<reference evidence="15" key="1">
    <citation type="submission" date="2025-08" db="UniProtKB">
        <authorList>
            <consortium name="Ensembl"/>
        </authorList>
    </citation>
    <scope>IDENTIFICATION</scope>
</reference>
<dbReference type="GO" id="GO:0009897">
    <property type="term" value="C:external side of plasma membrane"/>
    <property type="evidence" value="ECO:0007669"/>
    <property type="project" value="TreeGrafter"/>
</dbReference>
<dbReference type="CDD" id="cd05713">
    <property type="entry name" value="IgV_MOG_like"/>
    <property type="match status" value="1"/>
</dbReference>
<evidence type="ECO:0000256" key="3">
    <source>
        <dbReference type="ARBA" id="ARBA00022692"/>
    </source>
</evidence>
<keyword evidence="9" id="KW-0393">Immunoglobulin domain</keyword>
<dbReference type="Pfam" id="PF22705">
    <property type="entry name" value="C2-set_3"/>
    <property type="match status" value="1"/>
</dbReference>
<dbReference type="SMART" id="SM00406">
    <property type="entry name" value="IGv"/>
    <property type="match status" value="1"/>
</dbReference>
<keyword evidence="16" id="KW-1185">Reference proteome</keyword>
<comment type="subcellular location">
    <subcellularLocation>
        <location evidence="1">Membrane</location>
        <topology evidence="1">Single-pass type I membrane protein</topology>
    </subcellularLocation>
</comment>
<feature type="coiled-coil region" evidence="10">
    <location>
        <begin position="285"/>
        <end position="316"/>
    </location>
</feature>
<dbReference type="GO" id="GO:0005102">
    <property type="term" value="F:signaling receptor binding"/>
    <property type="evidence" value="ECO:0007669"/>
    <property type="project" value="TreeGrafter"/>
</dbReference>
<evidence type="ECO:0000256" key="11">
    <source>
        <dbReference type="SAM" id="MobiDB-lite"/>
    </source>
</evidence>
<evidence type="ECO:0000313" key="15">
    <source>
        <dbReference type="Ensembl" id="ENSPSMP00000028669.1"/>
    </source>
</evidence>
<evidence type="ECO:0000256" key="2">
    <source>
        <dbReference type="ARBA" id="ARBA00007591"/>
    </source>
</evidence>
<accession>A0A8C9AK77</accession>
<feature type="region of interest" description="Disordered" evidence="11">
    <location>
        <begin position="519"/>
        <end position="543"/>
    </location>
</feature>
<dbReference type="InterPro" id="IPR013783">
    <property type="entry name" value="Ig-like_fold"/>
</dbReference>
<evidence type="ECO:0000259" key="14">
    <source>
        <dbReference type="PROSITE" id="PS50835"/>
    </source>
</evidence>
<organism evidence="15 16">
    <name type="scientific">Prolemur simus</name>
    <name type="common">Greater bamboo lemur</name>
    <name type="synonym">Hapalemur simus</name>
    <dbReference type="NCBI Taxonomy" id="1328070"/>
    <lineage>
        <taxon>Eukaryota</taxon>
        <taxon>Metazoa</taxon>
        <taxon>Chordata</taxon>
        <taxon>Craniata</taxon>
        <taxon>Vertebrata</taxon>
        <taxon>Euteleostomi</taxon>
        <taxon>Mammalia</taxon>
        <taxon>Eutheria</taxon>
        <taxon>Euarchontoglires</taxon>
        <taxon>Primates</taxon>
        <taxon>Strepsirrhini</taxon>
        <taxon>Lemuriformes</taxon>
        <taxon>Lemuridae</taxon>
        <taxon>Prolemur</taxon>
    </lineage>
</organism>
<dbReference type="SUPFAM" id="SSF49899">
    <property type="entry name" value="Concanavalin A-like lectins/glucanases"/>
    <property type="match status" value="1"/>
</dbReference>
<dbReference type="Ensembl" id="ENSPSMT00000033103.1">
    <property type="protein sequence ID" value="ENSPSMP00000028669.1"/>
    <property type="gene ID" value="ENSPSMG00000019928.1"/>
</dbReference>
<dbReference type="Pfam" id="PF00622">
    <property type="entry name" value="SPRY"/>
    <property type="match status" value="1"/>
</dbReference>
<dbReference type="PROSITE" id="PS50188">
    <property type="entry name" value="B302_SPRY"/>
    <property type="match status" value="1"/>
</dbReference>
<dbReference type="InterPro" id="IPR001870">
    <property type="entry name" value="B30.2/SPRY"/>
</dbReference>
<dbReference type="PROSITE" id="PS50835">
    <property type="entry name" value="IG_LIKE"/>
    <property type="match status" value="1"/>
</dbReference>
<dbReference type="PANTHER" id="PTHR24100:SF130">
    <property type="entry name" value="BUTYROPHILIN-LIKE PROTEIN 9"/>
    <property type="match status" value="1"/>
</dbReference>
<dbReference type="InterPro" id="IPR003877">
    <property type="entry name" value="SPRY_dom"/>
</dbReference>
<dbReference type="FunFam" id="2.60.40.10:FF:000088">
    <property type="entry name" value="Butyrophilin subfamily 1 member A1"/>
    <property type="match status" value="1"/>
</dbReference>
<dbReference type="InterPro" id="IPR043136">
    <property type="entry name" value="B30.2/SPRY_sf"/>
</dbReference>
<sequence length="543" mass="60622">MAEFPVSLDSLKTVSLPSSLIFLTHLLLLLLLRPEELYTEEVKVVGPGEPILALVGEEVEFPCHLSPYLDAEHMEIRWFRSRDSDVVHLYRERQELPGPQMAQFQNRTKLIKDDIVDGSVILQLHSVVPSDEGLFGCRFLSSDFSGEAVWELEVAGMGSDPHISLEGFKEEGIQLKCISSGWYPKPKAQWQDHQGQCLPPESEAIIQDAQGLFNLETSVVVRGGAHRNVSFSIQNLLLSQKKELVVQIADVFLPGASPWKSAFLGTLVALPLLLAVLGTPALYFLQKQRRSQEKLKQQAAKKQGKLTAELEKLQTELDWRRAEGQAEWRAAQKYAVDVTLDHASAHPSLEVSEDGMRVYSRGVAQGPAPSDPQRFSEQTCVLSRERFSAGRHYWEVHVGRRSRWFLGACLAAVPRAGPARLSPACGYWVMGLWNGCEYFVLDPHRVALTLRVPPRRVGVLLDCDAGKLSFFNVSDGSHIFTFTDSFPDALCAYFRPRAHDGSEHPEPLAICPLPARGTRVPEEDDNDTWLQPYDPSAPALGLW</sequence>
<dbReference type="SUPFAM" id="SSF48726">
    <property type="entry name" value="Immunoglobulin"/>
    <property type="match status" value="2"/>
</dbReference>
<dbReference type="InterPro" id="IPR036179">
    <property type="entry name" value="Ig-like_dom_sf"/>
</dbReference>
<evidence type="ECO:0000256" key="5">
    <source>
        <dbReference type="ARBA" id="ARBA00022989"/>
    </source>
</evidence>
<dbReference type="PANTHER" id="PTHR24100">
    <property type="entry name" value="BUTYROPHILIN"/>
    <property type="match status" value="1"/>
</dbReference>
<dbReference type="Pfam" id="PF13765">
    <property type="entry name" value="PRY"/>
    <property type="match status" value="1"/>
</dbReference>
<dbReference type="InterPro" id="IPR003599">
    <property type="entry name" value="Ig_sub"/>
</dbReference>